<name>K9YVQ5_DACS8</name>
<dbReference type="STRING" id="13035.Dacsa_1952"/>
<proteinExistence type="predicted"/>
<dbReference type="EMBL" id="CP003944">
    <property type="protein sequence ID" value="AFZ50602.1"/>
    <property type="molecule type" value="Genomic_DNA"/>
</dbReference>
<dbReference type="Proteomes" id="UP000010482">
    <property type="component" value="Chromosome"/>
</dbReference>
<dbReference type="AlphaFoldDB" id="K9YVQ5"/>
<dbReference type="KEGG" id="dsl:Dacsa_1952"/>
<accession>K9YVQ5</accession>
<organism evidence="1 2">
    <name type="scientific">Dactylococcopsis salina (strain PCC 8305)</name>
    <name type="common">Myxobactron salinum</name>
    <dbReference type="NCBI Taxonomy" id="13035"/>
    <lineage>
        <taxon>Bacteria</taxon>
        <taxon>Bacillati</taxon>
        <taxon>Cyanobacteriota</taxon>
        <taxon>Cyanophyceae</taxon>
        <taxon>Nodosilineales</taxon>
        <taxon>Cymatolegaceae</taxon>
        <taxon>Dactylococcopsis</taxon>
    </lineage>
</organism>
<keyword evidence="2" id="KW-1185">Reference proteome</keyword>
<evidence type="ECO:0000313" key="2">
    <source>
        <dbReference type="Proteomes" id="UP000010482"/>
    </source>
</evidence>
<sequence length="37" mass="4139">MIIVSNTTIRPHLEQLRSQGFSISDSVFDSILMESGE</sequence>
<evidence type="ECO:0000313" key="1">
    <source>
        <dbReference type="EMBL" id="AFZ50602.1"/>
    </source>
</evidence>
<dbReference type="HOGENOM" id="CLU_3342822_0_0_3"/>
<protein>
    <submittedName>
        <fullName evidence="1">Uncharacterized protein</fullName>
    </submittedName>
</protein>
<gene>
    <name evidence="1" type="ORF">Dacsa_1952</name>
</gene>
<reference evidence="1" key="1">
    <citation type="submission" date="2012-04" db="EMBL/GenBank/DDBJ databases">
        <title>Finished genome of Dactylococcopsis salina PCC 8305.</title>
        <authorList>
            <consortium name="US DOE Joint Genome Institute"/>
            <person name="Gugger M."/>
            <person name="Coursin T."/>
            <person name="Rippka R."/>
            <person name="Tandeau De Marsac N."/>
            <person name="Huntemann M."/>
            <person name="Wei C.-L."/>
            <person name="Han J."/>
            <person name="Detter J.C."/>
            <person name="Han C."/>
            <person name="Tapia R."/>
            <person name="Daligault H."/>
            <person name="Chen A."/>
            <person name="Krypides N."/>
            <person name="Mavromatis K."/>
            <person name="Markowitz V."/>
            <person name="Szeto E."/>
            <person name="Ivanova N."/>
            <person name="Ovchinnikova G."/>
            <person name="Pagani I."/>
            <person name="Pati A."/>
            <person name="Goodwin L."/>
            <person name="Peters L."/>
            <person name="Pitluck S."/>
            <person name="Woyke T."/>
            <person name="Kerfeld C."/>
        </authorList>
    </citation>
    <scope>NUCLEOTIDE SEQUENCE [LARGE SCALE GENOMIC DNA]</scope>
    <source>
        <strain evidence="1">PCC 8305</strain>
    </source>
</reference>